<proteinExistence type="predicted"/>
<protein>
    <recommendedName>
        <fullName evidence="4">Nitrite reductase</fullName>
    </recommendedName>
</protein>
<comment type="caution">
    <text evidence="2">The sequence shown here is derived from an EMBL/GenBank/DDBJ whole genome shotgun (WGS) entry which is preliminary data.</text>
</comment>
<dbReference type="EMBL" id="JMIB01000043">
    <property type="protein sequence ID" value="KDM89806.1"/>
    <property type="molecule type" value="Genomic_DNA"/>
</dbReference>
<evidence type="ECO:0000256" key="1">
    <source>
        <dbReference type="SAM" id="Coils"/>
    </source>
</evidence>
<evidence type="ECO:0008006" key="4">
    <source>
        <dbReference type="Google" id="ProtNLM"/>
    </source>
</evidence>
<dbReference type="STRING" id="1654360.EA58_20350"/>
<dbReference type="OrthoDB" id="5772882at2"/>
<name>A0A066RL23_9GAMM</name>
<reference evidence="2 3" key="1">
    <citation type="submission" date="2014-04" db="EMBL/GenBank/DDBJ databases">
        <title>Draft genome sequence of Photobacterium halotolerans S2753: a solonamide, ngercheumicin and holomycin producer.</title>
        <authorList>
            <person name="Machado H.R."/>
            <person name="Gram L."/>
        </authorList>
    </citation>
    <scope>NUCLEOTIDE SEQUENCE [LARGE SCALE GENOMIC DNA]</scope>
    <source>
        <strain evidence="2 3">S2753</strain>
    </source>
</reference>
<dbReference type="AlphaFoldDB" id="A0A066RL23"/>
<organism evidence="2 3">
    <name type="scientific">Photobacterium galatheae</name>
    <dbReference type="NCBI Taxonomy" id="1654360"/>
    <lineage>
        <taxon>Bacteria</taxon>
        <taxon>Pseudomonadati</taxon>
        <taxon>Pseudomonadota</taxon>
        <taxon>Gammaproteobacteria</taxon>
        <taxon>Vibrionales</taxon>
        <taxon>Vibrionaceae</taxon>
        <taxon>Photobacterium</taxon>
    </lineage>
</organism>
<feature type="coiled-coil region" evidence="1">
    <location>
        <begin position="30"/>
        <end position="57"/>
    </location>
</feature>
<keyword evidence="3" id="KW-1185">Reference proteome</keyword>
<sequence length="73" mass="8280">MTAVWIVAIIFGALVLQQYLRLQAKQQESARLASKEAELLRAEMSELKARVAVLEKIVTDKGYQIQDEIDHLP</sequence>
<evidence type="ECO:0000313" key="3">
    <source>
        <dbReference type="Proteomes" id="UP000027192"/>
    </source>
</evidence>
<evidence type="ECO:0000313" key="2">
    <source>
        <dbReference type="EMBL" id="KDM89806.1"/>
    </source>
</evidence>
<dbReference type="RefSeq" id="WP_036756806.1">
    <property type="nucleotide sequence ID" value="NZ_JAGSGC010000022.1"/>
</dbReference>
<dbReference type="Proteomes" id="UP000027192">
    <property type="component" value="Unassembled WGS sequence"/>
</dbReference>
<accession>A0A066RL23</accession>
<keyword evidence="1" id="KW-0175">Coiled coil</keyword>
<gene>
    <name evidence="2" type="ORF">EA58_20350</name>
</gene>